<dbReference type="OrthoDB" id="4469117at2759"/>
<dbReference type="AlphaFoldDB" id="A0A8G1RSE7"/>
<dbReference type="Proteomes" id="UP000249789">
    <property type="component" value="Unassembled WGS sequence"/>
</dbReference>
<dbReference type="GeneID" id="63865884"/>
<dbReference type="EMBL" id="KZ824639">
    <property type="protein sequence ID" value="RAK78029.1"/>
    <property type="molecule type" value="Genomic_DNA"/>
</dbReference>
<dbReference type="VEuPathDB" id="FungiDB:BO72DRAFT_495558"/>
<evidence type="ECO:0000313" key="1">
    <source>
        <dbReference type="EMBL" id="RAK78029.1"/>
    </source>
</evidence>
<organism evidence="1 2">
    <name type="scientific">Aspergillus fijiensis CBS 313.89</name>
    <dbReference type="NCBI Taxonomy" id="1448319"/>
    <lineage>
        <taxon>Eukaryota</taxon>
        <taxon>Fungi</taxon>
        <taxon>Dikarya</taxon>
        <taxon>Ascomycota</taxon>
        <taxon>Pezizomycotina</taxon>
        <taxon>Eurotiomycetes</taxon>
        <taxon>Eurotiomycetidae</taxon>
        <taxon>Eurotiales</taxon>
        <taxon>Aspergillaceae</taxon>
        <taxon>Aspergillus</taxon>
    </lineage>
</organism>
<evidence type="ECO:0000313" key="2">
    <source>
        <dbReference type="Proteomes" id="UP000249789"/>
    </source>
</evidence>
<reference evidence="1 2" key="1">
    <citation type="submission" date="2018-02" db="EMBL/GenBank/DDBJ databases">
        <title>The genomes of Aspergillus section Nigri reveals drivers in fungal speciation.</title>
        <authorList>
            <consortium name="DOE Joint Genome Institute"/>
            <person name="Vesth T.C."/>
            <person name="Nybo J."/>
            <person name="Theobald S."/>
            <person name="Brandl J."/>
            <person name="Frisvad J.C."/>
            <person name="Nielsen K.F."/>
            <person name="Lyhne E.K."/>
            <person name="Kogle M.E."/>
            <person name="Kuo A."/>
            <person name="Riley R."/>
            <person name="Clum A."/>
            <person name="Nolan M."/>
            <person name="Lipzen A."/>
            <person name="Salamov A."/>
            <person name="Henrissat B."/>
            <person name="Wiebenga A."/>
            <person name="De vries R.P."/>
            <person name="Grigoriev I.V."/>
            <person name="Mortensen U.H."/>
            <person name="Andersen M.R."/>
            <person name="Baker S.E."/>
        </authorList>
    </citation>
    <scope>NUCLEOTIDE SEQUENCE [LARGE SCALE GENOMIC DNA]</scope>
    <source>
        <strain evidence="1 2">CBS 313.89</strain>
    </source>
</reference>
<proteinExistence type="predicted"/>
<protein>
    <submittedName>
        <fullName evidence="1">Uncharacterized protein</fullName>
    </submittedName>
</protein>
<gene>
    <name evidence="1" type="ORF">BO72DRAFT_495558</name>
</gene>
<keyword evidence="2" id="KW-1185">Reference proteome</keyword>
<sequence>MDLAALAAGVGVETWQTEFEGHTISIHTAKDTLTAARGLQTSQAAPGTRRQLPPILSFNVPADLADGDPWGFAARFLQHEWRTQRQNHTCPPEPILAGVATFDPLQKARFFHEASPDPQGPPVLWTGRNGQTEFPTASSPADVAFVQIILDFMMDLLSENR</sequence>
<accession>A0A8G1RSE7</accession>
<dbReference type="RefSeq" id="XP_040802039.1">
    <property type="nucleotide sequence ID" value="XM_040948551.1"/>
</dbReference>
<name>A0A8G1RSE7_9EURO</name>